<accession>A0ACB6ZBX1</accession>
<comment type="caution">
    <text evidence="1">The sequence shown here is derived from an EMBL/GenBank/DDBJ whole genome shotgun (WGS) entry which is preliminary data.</text>
</comment>
<evidence type="ECO:0000313" key="1">
    <source>
        <dbReference type="EMBL" id="KAF9647156.1"/>
    </source>
</evidence>
<name>A0ACB6ZBX1_THEGA</name>
<evidence type="ECO:0000313" key="2">
    <source>
        <dbReference type="Proteomes" id="UP000886501"/>
    </source>
</evidence>
<gene>
    <name evidence="1" type="ORF">BDM02DRAFT_3098561</name>
</gene>
<protein>
    <submittedName>
        <fullName evidence="1">Uncharacterized protein</fullName>
    </submittedName>
</protein>
<keyword evidence="2" id="KW-1185">Reference proteome</keyword>
<dbReference type="Proteomes" id="UP000886501">
    <property type="component" value="Unassembled WGS sequence"/>
</dbReference>
<dbReference type="EMBL" id="MU118040">
    <property type="protein sequence ID" value="KAF9647156.1"/>
    <property type="molecule type" value="Genomic_DNA"/>
</dbReference>
<reference evidence="1" key="1">
    <citation type="submission" date="2019-10" db="EMBL/GenBank/DDBJ databases">
        <authorList>
            <consortium name="DOE Joint Genome Institute"/>
            <person name="Kuo A."/>
            <person name="Miyauchi S."/>
            <person name="Kiss E."/>
            <person name="Drula E."/>
            <person name="Kohler A."/>
            <person name="Sanchez-Garcia M."/>
            <person name="Andreopoulos B."/>
            <person name="Barry K.W."/>
            <person name="Bonito G."/>
            <person name="Buee M."/>
            <person name="Carver A."/>
            <person name="Chen C."/>
            <person name="Cichocki N."/>
            <person name="Clum A."/>
            <person name="Culley D."/>
            <person name="Crous P.W."/>
            <person name="Fauchery L."/>
            <person name="Girlanda M."/>
            <person name="Hayes R."/>
            <person name="Keri Z."/>
            <person name="Labutti K."/>
            <person name="Lipzen A."/>
            <person name="Lombard V."/>
            <person name="Magnuson J."/>
            <person name="Maillard F."/>
            <person name="Morin E."/>
            <person name="Murat C."/>
            <person name="Nolan M."/>
            <person name="Ohm R."/>
            <person name="Pangilinan J."/>
            <person name="Pereira M."/>
            <person name="Perotto S."/>
            <person name="Peter M."/>
            <person name="Riley R."/>
            <person name="Sitrit Y."/>
            <person name="Stielow B."/>
            <person name="Szollosi G."/>
            <person name="Zifcakova L."/>
            <person name="Stursova M."/>
            <person name="Spatafora J.W."/>
            <person name="Tedersoo L."/>
            <person name="Vaario L.-M."/>
            <person name="Yamada A."/>
            <person name="Yan M."/>
            <person name="Wang P."/>
            <person name="Xu J."/>
            <person name="Bruns T."/>
            <person name="Baldrian P."/>
            <person name="Vilgalys R."/>
            <person name="Henrissat B."/>
            <person name="Grigoriev I.V."/>
            <person name="Hibbett D."/>
            <person name="Nagy L.G."/>
            <person name="Martin F.M."/>
        </authorList>
    </citation>
    <scope>NUCLEOTIDE SEQUENCE</scope>
    <source>
        <strain evidence="1">P2</strain>
    </source>
</reference>
<proteinExistence type="predicted"/>
<sequence>MSLTSTSNIKSQLTIALGDKGAPYFNTFQHYLKASISRQEFEDQMRECLDTPHLLQLHNSLVISLFDITSHLKPQPPAPPPPPKPAPRKRRRTLPYQSLDGSDQNTLRSARLKKWTLSIGRRERERVKTYEDGALSIPRPLRGFQDEIAQERGVVLVPERTEPPGTRLPLHLASVTRAPTLQHVWDRMNLISAQHNLSAPSKQAASLLMLAFETKIKQMIMQAITLTTTSQAITSISPSVTSHRSHVLTASAFDSLLTICPAVLPYKSAVALRFALGDSDSADEDHLPQGREVRDQRWQIFGLLSERSTIKQAIRNSV</sequence>
<reference evidence="1" key="2">
    <citation type="journal article" date="2020" name="Nat. Commun.">
        <title>Large-scale genome sequencing of mycorrhizal fungi provides insights into the early evolution of symbiotic traits.</title>
        <authorList>
            <person name="Miyauchi S."/>
            <person name="Kiss E."/>
            <person name="Kuo A."/>
            <person name="Drula E."/>
            <person name="Kohler A."/>
            <person name="Sanchez-Garcia M."/>
            <person name="Morin E."/>
            <person name="Andreopoulos B."/>
            <person name="Barry K.W."/>
            <person name="Bonito G."/>
            <person name="Buee M."/>
            <person name="Carver A."/>
            <person name="Chen C."/>
            <person name="Cichocki N."/>
            <person name="Clum A."/>
            <person name="Culley D."/>
            <person name="Crous P.W."/>
            <person name="Fauchery L."/>
            <person name="Girlanda M."/>
            <person name="Hayes R.D."/>
            <person name="Keri Z."/>
            <person name="LaButti K."/>
            <person name="Lipzen A."/>
            <person name="Lombard V."/>
            <person name="Magnuson J."/>
            <person name="Maillard F."/>
            <person name="Murat C."/>
            <person name="Nolan M."/>
            <person name="Ohm R.A."/>
            <person name="Pangilinan J."/>
            <person name="Pereira M.F."/>
            <person name="Perotto S."/>
            <person name="Peter M."/>
            <person name="Pfister S."/>
            <person name="Riley R."/>
            <person name="Sitrit Y."/>
            <person name="Stielow J.B."/>
            <person name="Szollosi G."/>
            <person name="Zifcakova L."/>
            <person name="Stursova M."/>
            <person name="Spatafora J.W."/>
            <person name="Tedersoo L."/>
            <person name="Vaario L.M."/>
            <person name="Yamada A."/>
            <person name="Yan M."/>
            <person name="Wang P."/>
            <person name="Xu J."/>
            <person name="Bruns T."/>
            <person name="Baldrian P."/>
            <person name="Vilgalys R."/>
            <person name="Dunand C."/>
            <person name="Henrissat B."/>
            <person name="Grigoriev I.V."/>
            <person name="Hibbett D."/>
            <person name="Nagy L.G."/>
            <person name="Martin F.M."/>
        </authorList>
    </citation>
    <scope>NUCLEOTIDE SEQUENCE</scope>
    <source>
        <strain evidence="1">P2</strain>
    </source>
</reference>
<organism evidence="1 2">
    <name type="scientific">Thelephora ganbajun</name>
    <name type="common">Ganba fungus</name>
    <dbReference type="NCBI Taxonomy" id="370292"/>
    <lineage>
        <taxon>Eukaryota</taxon>
        <taxon>Fungi</taxon>
        <taxon>Dikarya</taxon>
        <taxon>Basidiomycota</taxon>
        <taxon>Agaricomycotina</taxon>
        <taxon>Agaricomycetes</taxon>
        <taxon>Thelephorales</taxon>
        <taxon>Thelephoraceae</taxon>
        <taxon>Thelephora</taxon>
    </lineage>
</organism>